<dbReference type="GeneID" id="44080769"/>
<organism evidence="8 9">
    <name type="scientific">Halogeometricum borinquense</name>
    <dbReference type="NCBI Taxonomy" id="60847"/>
    <lineage>
        <taxon>Archaea</taxon>
        <taxon>Methanobacteriati</taxon>
        <taxon>Methanobacteriota</taxon>
        <taxon>Stenosarchaea group</taxon>
        <taxon>Halobacteria</taxon>
        <taxon>Halobacteriales</taxon>
        <taxon>Haloferacaceae</taxon>
        <taxon>Halogeometricum</taxon>
    </lineage>
</organism>
<comment type="similarity">
    <text evidence="2">Belongs to the polysaccharide synthase family.</text>
</comment>
<proteinExistence type="inferred from homology"/>
<dbReference type="PANTHER" id="PTHR30250">
    <property type="entry name" value="PST FAMILY PREDICTED COLANIC ACID TRANSPORTER"/>
    <property type="match status" value="1"/>
</dbReference>
<dbReference type="InterPro" id="IPR050833">
    <property type="entry name" value="Poly_Biosynth_Transport"/>
</dbReference>
<feature type="transmembrane region" description="Helical" evidence="7">
    <location>
        <begin position="306"/>
        <end position="326"/>
    </location>
</feature>
<keyword evidence="6 7" id="KW-0472">Membrane</keyword>
<dbReference type="Proteomes" id="UP000465846">
    <property type="component" value="Chromosome"/>
</dbReference>
<feature type="transmembrane region" description="Helical" evidence="7">
    <location>
        <begin position="338"/>
        <end position="361"/>
    </location>
</feature>
<keyword evidence="3" id="KW-1003">Cell membrane</keyword>
<evidence type="ECO:0000256" key="1">
    <source>
        <dbReference type="ARBA" id="ARBA00004651"/>
    </source>
</evidence>
<comment type="subcellular location">
    <subcellularLocation>
        <location evidence="1">Cell membrane</location>
        <topology evidence="1">Multi-pass membrane protein</topology>
    </subcellularLocation>
</comment>
<dbReference type="PANTHER" id="PTHR30250:SF10">
    <property type="entry name" value="LIPOPOLYSACCHARIDE BIOSYNTHESIS PROTEIN WZXC"/>
    <property type="match status" value="1"/>
</dbReference>
<evidence type="ECO:0000256" key="4">
    <source>
        <dbReference type="ARBA" id="ARBA00022692"/>
    </source>
</evidence>
<evidence type="ECO:0000313" key="8">
    <source>
        <dbReference type="EMBL" id="QIB75519.1"/>
    </source>
</evidence>
<keyword evidence="4 7" id="KW-0812">Transmembrane</keyword>
<dbReference type="GO" id="GO:0005886">
    <property type="term" value="C:plasma membrane"/>
    <property type="evidence" value="ECO:0007669"/>
    <property type="project" value="UniProtKB-SubCell"/>
</dbReference>
<evidence type="ECO:0000256" key="3">
    <source>
        <dbReference type="ARBA" id="ARBA00022475"/>
    </source>
</evidence>
<protein>
    <submittedName>
        <fullName evidence="8">Lipopolysaccharide biosynthesis protein</fullName>
    </submittedName>
</protein>
<evidence type="ECO:0000256" key="5">
    <source>
        <dbReference type="ARBA" id="ARBA00022989"/>
    </source>
</evidence>
<feature type="transmembrane region" description="Helical" evidence="7">
    <location>
        <begin position="395"/>
        <end position="415"/>
    </location>
</feature>
<evidence type="ECO:0000256" key="6">
    <source>
        <dbReference type="ARBA" id="ARBA00023136"/>
    </source>
</evidence>
<dbReference type="RefSeq" id="WP_163487287.1">
    <property type="nucleotide sequence ID" value="NZ_CP048739.1"/>
</dbReference>
<dbReference type="Pfam" id="PF13440">
    <property type="entry name" value="Polysacc_synt_3"/>
    <property type="match status" value="1"/>
</dbReference>
<evidence type="ECO:0000256" key="2">
    <source>
        <dbReference type="ARBA" id="ARBA00007430"/>
    </source>
</evidence>
<evidence type="ECO:0000313" key="9">
    <source>
        <dbReference type="Proteomes" id="UP000465846"/>
    </source>
</evidence>
<reference evidence="8 9" key="1">
    <citation type="submission" date="2020-02" db="EMBL/GenBank/DDBJ databases">
        <title>Whole genome sequence of Halogeometricum borinquense strain wsp4.</title>
        <authorList>
            <person name="Verma D.K."/>
            <person name="Gopal K."/>
            <person name="Prasad E.S."/>
        </authorList>
    </citation>
    <scope>NUCLEOTIDE SEQUENCE [LARGE SCALE GENOMIC DNA]</scope>
    <source>
        <strain evidence="9">wsp4</strain>
    </source>
</reference>
<gene>
    <name evidence="8" type="ORF">G3I44_15170</name>
</gene>
<feature type="transmembrane region" description="Helical" evidence="7">
    <location>
        <begin position="454"/>
        <end position="479"/>
    </location>
</feature>
<sequence length="498" mass="54571">MFGSLHSIYSRLTADGSAEEEAIRSGIWVTGINVGDRVLQLLKVIVLARLLSPTVFGLLGIGLVTLAGLRQFSRLGLDQALIQRKDANVDEYLNTVWIMKIARGAIIAATAFIIAPYIATFFNEPKAKDLVRVLSISPLILGLQNPSVVYFRKNLNFHKEFVYQVGARLIDAGVAIAFALVYRNVWALAAGLLASNVSKSVISYAIHSYRPNISFNMEYAKEMFGFGKWLLASSILIFLYGQGDDSFVGWFFGATTLGFYQLAYRFSNAPATEVTHVISRVTFPTYSKVQDNVDRLREGYFRAVQLSALVAFPMVAGIVAVAPVFVTSVLGDEWTPAIPLAQLLAVWGGIRAIGANIGPVLKAVGRPDYDTKIQTVKVAFILVFIYPAAETFETAGVIYVLIGSALLTMPVLYYIVLSIVDGTVSRLLYLVFYPLLGSALMFLTVTFVRDSIPTISGIAKLVLLVLVGVVSYVSIMLLVEKWLDYNVTDLVVSLRNAI</sequence>
<feature type="transmembrane region" description="Helical" evidence="7">
    <location>
        <begin position="219"/>
        <end position="241"/>
    </location>
</feature>
<name>A0A6C0UNQ7_9EURY</name>
<feature type="transmembrane region" description="Helical" evidence="7">
    <location>
        <begin position="247"/>
        <end position="264"/>
    </location>
</feature>
<dbReference type="CDD" id="cd13127">
    <property type="entry name" value="MATE_tuaB_like"/>
    <property type="match status" value="1"/>
</dbReference>
<keyword evidence="5 7" id="KW-1133">Transmembrane helix</keyword>
<feature type="transmembrane region" description="Helical" evidence="7">
    <location>
        <begin position="101"/>
        <end position="122"/>
    </location>
</feature>
<feature type="transmembrane region" description="Helical" evidence="7">
    <location>
        <begin position="427"/>
        <end position="448"/>
    </location>
</feature>
<evidence type="ECO:0000256" key="7">
    <source>
        <dbReference type="SAM" id="Phobius"/>
    </source>
</evidence>
<dbReference type="AlphaFoldDB" id="A0A6C0UNQ7"/>
<dbReference type="EMBL" id="CP048739">
    <property type="protein sequence ID" value="QIB75519.1"/>
    <property type="molecule type" value="Genomic_DNA"/>
</dbReference>
<accession>A0A6C0UNQ7</accession>
<feature type="transmembrane region" description="Helical" evidence="7">
    <location>
        <begin position="46"/>
        <end position="69"/>
    </location>
</feature>